<evidence type="ECO:0000313" key="6">
    <source>
        <dbReference type="EMBL" id="WFF41392.1"/>
    </source>
</evidence>
<keyword evidence="1" id="KW-0678">Repressor</keyword>
<name>A0ABY8FFG4_9GAMM</name>
<dbReference type="EMBL" id="CP035631">
    <property type="protein sequence ID" value="WFF41392.1"/>
    <property type="molecule type" value="Genomic_DNA"/>
</dbReference>
<keyword evidence="3" id="KW-0238">DNA-binding</keyword>
<dbReference type="InterPro" id="IPR015358">
    <property type="entry name" value="Tscrpt_reg_MerR_DNA-bd"/>
</dbReference>
<dbReference type="PANTHER" id="PTHR30204">
    <property type="entry name" value="REDOX-CYCLING DRUG-SENSING TRANSCRIPTIONAL ACTIVATOR SOXR"/>
    <property type="match status" value="1"/>
</dbReference>
<dbReference type="PROSITE" id="PS50937">
    <property type="entry name" value="HTH_MERR_2"/>
    <property type="match status" value="1"/>
</dbReference>
<evidence type="ECO:0000313" key="7">
    <source>
        <dbReference type="Proteomes" id="UP001321526"/>
    </source>
</evidence>
<evidence type="ECO:0000259" key="5">
    <source>
        <dbReference type="PROSITE" id="PS50937"/>
    </source>
</evidence>
<dbReference type="InterPro" id="IPR000551">
    <property type="entry name" value="MerR-type_HTH_dom"/>
</dbReference>
<keyword evidence="7" id="KW-1185">Reference proteome</keyword>
<proteinExistence type="predicted"/>
<evidence type="ECO:0000256" key="4">
    <source>
        <dbReference type="ARBA" id="ARBA00023163"/>
    </source>
</evidence>
<dbReference type="Pfam" id="PF09278">
    <property type="entry name" value="MerR-DNA-bind"/>
    <property type="match status" value="1"/>
</dbReference>
<gene>
    <name evidence="6" type="ORF">EVC62_07660</name>
</gene>
<evidence type="ECO:0000256" key="2">
    <source>
        <dbReference type="ARBA" id="ARBA00023015"/>
    </source>
</evidence>
<dbReference type="Gene3D" id="1.10.1660.10">
    <property type="match status" value="1"/>
</dbReference>
<feature type="domain" description="HTH merR-type" evidence="5">
    <location>
        <begin position="15"/>
        <end position="84"/>
    </location>
</feature>
<evidence type="ECO:0000256" key="3">
    <source>
        <dbReference type="ARBA" id="ARBA00023125"/>
    </source>
</evidence>
<dbReference type="InterPro" id="IPR047057">
    <property type="entry name" value="MerR_fam"/>
</dbReference>
<accession>A0ABY8FFG4</accession>
<sequence>MKVLVAIGSSVMESRLTIGQLAKSTETKAVTIRYYERAGLMSPATRTAGGYRLYTARERDRLIFIKHARQLGLSLEDVKALLGLADDEEAPCDRVDEIIHVQLARVRERLKHLRQLEQELDRLERCCHGDKIADCQIIESLSRAHGP</sequence>
<dbReference type="Proteomes" id="UP001321526">
    <property type="component" value="Chromosome"/>
</dbReference>
<dbReference type="SUPFAM" id="SSF46955">
    <property type="entry name" value="Putative DNA-binding domain"/>
    <property type="match status" value="1"/>
</dbReference>
<keyword evidence="2" id="KW-0805">Transcription regulation</keyword>
<dbReference type="Pfam" id="PF00376">
    <property type="entry name" value="MerR"/>
    <property type="match status" value="1"/>
</dbReference>
<dbReference type="CDD" id="cd04785">
    <property type="entry name" value="HTH_CadR-PbrR-like"/>
    <property type="match status" value="1"/>
</dbReference>
<organism evidence="6 7">
    <name type="scientific">Salinicola endophyticus</name>
    <dbReference type="NCBI Taxonomy" id="1949083"/>
    <lineage>
        <taxon>Bacteria</taxon>
        <taxon>Pseudomonadati</taxon>
        <taxon>Pseudomonadota</taxon>
        <taxon>Gammaproteobacteria</taxon>
        <taxon>Oceanospirillales</taxon>
        <taxon>Halomonadaceae</taxon>
        <taxon>Salinicola</taxon>
    </lineage>
</organism>
<protein>
    <submittedName>
        <fullName evidence="6">MerR family transcriptional regulator</fullName>
    </submittedName>
</protein>
<reference evidence="6 7" key="1">
    <citation type="submission" date="2019-01" db="EMBL/GenBank/DDBJ databases">
        <title>Genome sequence of Salinicola endophyticus REST5.</title>
        <authorList>
            <person name="Nascimento F.X."/>
        </authorList>
    </citation>
    <scope>NUCLEOTIDE SEQUENCE [LARGE SCALE GENOMIC DNA]</scope>
    <source>
        <strain evidence="6 7">REST5</strain>
    </source>
</reference>
<evidence type="ECO:0000256" key="1">
    <source>
        <dbReference type="ARBA" id="ARBA00022491"/>
    </source>
</evidence>
<keyword evidence="4" id="KW-0804">Transcription</keyword>
<dbReference type="PANTHER" id="PTHR30204:SF69">
    <property type="entry name" value="MERR-FAMILY TRANSCRIPTIONAL REGULATOR"/>
    <property type="match status" value="1"/>
</dbReference>
<dbReference type="PRINTS" id="PR00040">
    <property type="entry name" value="HTHMERR"/>
</dbReference>
<dbReference type="SMART" id="SM00422">
    <property type="entry name" value="HTH_MERR"/>
    <property type="match status" value="1"/>
</dbReference>
<dbReference type="InterPro" id="IPR009061">
    <property type="entry name" value="DNA-bd_dom_put_sf"/>
</dbReference>